<dbReference type="InterPro" id="IPR013320">
    <property type="entry name" value="ConA-like_dom_sf"/>
</dbReference>
<dbReference type="RefSeq" id="XP_022400627.1">
    <property type="nucleotide sequence ID" value="XM_022540727.1"/>
</dbReference>
<dbReference type="PANTHER" id="PTHR12864">
    <property type="entry name" value="RAN BINDING PROTEIN 9-RELATED"/>
    <property type="match status" value="1"/>
</dbReference>
<feature type="compositionally biased region" description="Polar residues" evidence="5">
    <location>
        <begin position="1338"/>
        <end position="1361"/>
    </location>
</feature>
<feature type="compositionally biased region" description="Low complexity" evidence="5">
    <location>
        <begin position="1387"/>
        <end position="1402"/>
    </location>
</feature>
<evidence type="ECO:0000259" key="7">
    <source>
        <dbReference type="PROSITE" id="PS50897"/>
    </source>
</evidence>
<proteinExistence type="predicted"/>
<keyword evidence="9" id="KW-1185">Reference proteome</keyword>
<feature type="coiled-coil region" evidence="4">
    <location>
        <begin position="775"/>
        <end position="855"/>
    </location>
</feature>
<dbReference type="Pfam" id="PF10607">
    <property type="entry name" value="CTLH"/>
    <property type="match status" value="1"/>
</dbReference>
<gene>
    <name evidence="8" type="ORF">ASPGLDRAFT_127517</name>
</gene>
<dbReference type="SUPFAM" id="SSF49899">
    <property type="entry name" value="Concanavalin A-like lectins/glucanases"/>
    <property type="match status" value="1"/>
</dbReference>
<feature type="compositionally biased region" description="Low complexity" evidence="5">
    <location>
        <begin position="1365"/>
        <end position="1376"/>
    </location>
</feature>
<name>A0A1L9VJ24_ASPGL</name>
<dbReference type="InterPro" id="IPR006595">
    <property type="entry name" value="CTLH_C"/>
</dbReference>
<dbReference type="InterPro" id="IPR003877">
    <property type="entry name" value="SPRY_dom"/>
</dbReference>
<feature type="compositionally biased region" description="Low complexity" evidence="5">
    <location>
        <begin position="18"/>
        <end position="30"/>
    </location>
</feature>
<dbReference type="OrthoDB" id="25503at2759"/>
<keyword evidence="4" id="KW-0175">Coiled coil</keyword>
<feature type="domain" description="B30.2/SPRY" evidence="6">
    <location>
        <begin position="249"/>
        <end position="441"/>
    </location>
</feature>
<dbReference type="PROSITE" id="PS50896">
    <property type="entry name" value="LISH"/>
    <property type="match status" value="1"/>
</dbReference>
<evidence type="ECO:0000313" key="9">
    <source>
        <dbReference type="Proteomes" id="UP000184300"/>
    </source>
</evidence>
<evidence type="ECO:0000256" key="5">
    <source>
        <dbReference type="SAM" id="MobiDB-lite"/>
    </source>
</evidence>
<feature type="region of interest" description="Disordered" evidence="5">
    <location>
        <begin position="1315"/>
        <end position="1450"/>
    </location>
</feature>
<feature type="region of interest" description="Disordered" evidence="5">
    <location>
        <begin position="209"/>
        <end position="247"/>
    </location>
</feature>
<dbReference type="InterPro" id="IPR001870">
    <property type="entry name" value="B30.2/SPRY"/>
</dbReference>
<dbReference type="STRING" id="1160497.A0A1L9VJ24"/>
<evidence type="ECO:0000256" key="4">
    <source>
        <dbReference type="SAM" id="Coils"/>
    </source>
</evidence>
<dbReference type="GeneID" id="34456988"/>
<evidence type="ECO:0000256" key="1">
    <source>
        <dbReference type="ARBA" id="ARBA00002343"/>
    </source>
</evidence>
<dbReference type="InterPro" id="IPR035782">
    <property type="entry name" value="SPRY_RanBP9/10"/>
</dbReference>
<reference evidence="9" key="1">
    <citation type="journal article" date="2017" name="Genome Biol.">
        <title>Comparative genomics reveals high biological diversity and specific adaptations in the industrially and medically important fungal genus Aspergillus.</title>
        <authorList>
            <person name="de Vries R.P."/>
            <person name="Riley R."/>
            <person name="Wiebenga A."/>
            <person name="Aguilar-Osorio G."/>
            <person name="Amillis S."/>
            <person name="Uchima C.A."/>
            <person name="Anderluh G."/>
            <person name="Asadollahi M."/>
            <person name="Askin M."/>
            <person name="Barry K."/>
            <person name="Battaglia E."/>
            <person name="Bayram O."/>
            <person name="Benocci T."/>
            <person name="Braus-Stromeyer S.A."/>
            <person name="Caldana C."/>
            <person name="Canovas D."/>
            <person name="Cerqueira G.C."/>
            <person name="Chen F."/>
            <person name="Chen W."/>
            <person name="Choi C."/>
            <person name="Clum A."/>
            <person name="Dos Santos R.A."/>
            <person name="Damasio A.R."/>
            <person name="Diallinas G."/>
            <person name="Emri T."/>
            <person name="Fekete E."/>
            <person name="Flipphi M."/>
            <person name="Freyberg S."/>
            <person name="Gallo A."/>
            <person name="Gournas C."/>
            <person name="Habgood R."/>
            <person name="Hainaut M."/>
            <person name="Harispe M.L."/>
            <person name="Henrissat B."/>
            <person name="Hilden K.S."/>
            <person name="Hope R."/>
            <person name="Hossain A."/>
            <person name="Karabika E."/>
            <person name="Karaffa L."/>
            <person name="Karanyi Z."/>
            <person name="Krasevec N."/>
            <person name="Kuo A."/>
            <person name="Kusch H."/>
            <person name="LaButti K."/>
            <person name="Lagendijk E.L."/>
            <person name="Lapidus A."/>
            <person name="Levasseur A."/>
            <person name="Lindquist E."/>
            <person name="Lipzen A."/>
            <person name="Logrieco A.F."/>
            <person name="MacCabe A."/>
            <person name="Maekelae M.R."/>
            <person name="Malavazi I."/>
            <person name="Melin P."/>
            <person name="Meyer V."/>
            <person name="Mielnichuk N."/>
            <person name="Miskei M."/>
            <person name="Molnar A.P."/>
            <person name="Mule G."/>
            <person name="Ngan C.Y."/>
            <person name="Orejas M."/>
            <person name="Orosz E."/>
            <person name="Ouedraogo J.P."/>
            <person name="Overkamp K.M."/>
            <person name="Park H.-S."/>
            <person name="Perrone G."/>
            <person name="Piumi F."/>
            <person name="Punt P.J."/>
            <person name="Ram A.F."/>
            <person name="Ramon A."/>
            <person name="Rauscher S."/>
            <person name="Record E."/>
            <person name="Riano-Pachon D.M."/>
            <person name="Robert V."/>
            <person name="Roehrig J."/>
            <person name="Ruller R."/>
            <person name="Salamov A."/>
            <person name="Salih N.S."/>
            <person name="Samson R.A."/>
            <person name="Sandor E."/>
            <person name="Sanguinetti M."/>
            <person name="Schuetze T."/>
            <person name="Sepcic K."/>
            <person name="Shelest E."/>
            <person name="Sherlock G."/>
            <person name="Sophianopoulou V."/>
            <person name="Squina F.M."/>
            <person name="Sun H."/>
            <person name="Susca A."/>
            <person name="Todd R.B."/>
            <person name="Tsang A."/>
            <person name="Unkles S.E."/>
            <person name="van de Wiele N."/>
            <person name="van Rossen-Uffink D."/>
            <person name="Oliveira J.V."/>
            <person name="Vesth T.C."/>
            <person name="Visser J."/>
            <person name="Yu J.-H."/>
            <person name="Zhou M."/>
            <person name="Andersen M.R."/>
            <person name="Archer D.B."/>
            <person name="Baker S.E."/>
            <person name="Benoit I."/>
            <person name="Brakhage A.A."/>
            <person name="Braus G.H."/>
            <person name="Fischer R."/>
            <person name="Frisvad J.C."/>
            <person name="Goldman G.H."/>
            <person name="Houbraken J."/>
            <person name="Oakley B."/>
            <person name="Pocsi I."/>
            <person name="Scazzocchio C."/>
            <person name="Seiboth B."/>
            <person name="vanKuyk P.A."/>
            <person name="Wortman J."/>
            <person name="Dyer P.S."/>
            <person name="Grigoriev I.V."/>
        </authorList>
    </citation>
    <scope>NUCLEOTIDE SEQUENCE [LARGE SCALE GENOMIC DNA]</scope>
    <source>
        <strain evidence="9">CBS 516.65</strain>
    </source>
</reference>
<organism evidence="8 9">
    <name type="scientific">Aspergillus glaucus CBS 516.65</name>
    <dbReference type="NCBI Taxonomy" id="1160497"/>
    <lineage>
        <taxon>Eukaryota</taxon>
        <taxon>Fungi</taxon>
        <taxon>Dikarya</taxon>
        <taxon>Ascomycota</taxon>
        <taxon>Pezizomycotina</taxon>
        <taxon>Eurotiomycetes</taxon>
        <taxon>Eurotiomycetidae</taxon>
        <taxon>Eurotiales</taxon>
        <taxon>Aspergillaceae</taxon>
        <taxon>Aspergillus</taxon>
        <taxon>Aspergillus subgen. Aspergillus</taxon>
    </lineage>
</organism>
<dbReference type="InterPro" id="IPR006594">
    <property type="entry name" value="LisH"/>
</dbReference>
<feature type="compositionally biased region" description="Basic and acidic residues" evidence="5">
    <location>
        <begin position="1063"/>
        <end position="1077"/>
    </location>
</feature>
<dbReference type="CDD" id="cd12909">
    <property type="entry name" value="SPRY_RanBP9_10"/>
    <property type="match status" value="1"/>
</dbReference>
<feature type="compositionally biased region" description="Polar residues" evidence="5">
    <location>
        <begin position="1117"/>
        <end position="1161"/>
    </location>
</feature>
<evidence type="ECO:0000313" key="8">
    <source>
        <dbReference type="EMBL" id="OJJ83929.1"/>
    </source>
</evidence>
<accession>A0A1L9VJ24</accession>
<feature type="compositionally biased region" description="Basic residues" evidence="5">
    <location>
        <begin position="1096"/>
        <end position="1106"/>
    </location>
</feature>
<dbReference type="EMBL" id="KV878898">
    <property type="protein sequence ID" value="OJJ83929.1"/>
    <property type="molecule type" value="Genomic_DNA"/>
</dbReference>
<dbReference type="SMART" id="SM00757">
    <property type="entry name" value="CRA"/>
    <property type="match status" value="1"/>
</dbReference>
<protein>
    <recommendedName>
        <fullName evidence="3">Protein FYV10</fullName>
    </recommendedName>
    <alternativeName>
        <fullName evidence="2">Protein fyv10</fullName>
    </alternativeName>
</protein>
<dbReference type="InterPro" id="IPR013144">
    <property type="entry name" value="CRA_dom"/>
</dbReference>
<dbReference type="SMART" id="SM00449">
    <property type="entry name" value="SPRY"/>
    <property type="match status" value="1"/>
</dbReference>
<feature type="compositionally biased region" description="Low complexity" evidence="5">
    <location>
        <begin position="220"/>
        <end position="234"/>
    </location>
</feature>
<feature type="compositionally biased region" description="Basic and acidic residues" evidence="5">
    <location>
        <begin position="1039"/>
        <end position="1052"/>
    </location>
</feature>
<dbReference type="SMART" id="SM00668">
    <property type="entry name" value="CTLH"/>
    <property type="match status" value="1"/>
</dbReference>
<dbReference type="InterPro" id="IPR043136">
    <property type="entry name" value="B30.2/SPRY_sf"/>
</dbReference>
<feature type="domain" description="CTLH" evidence="7">
    <location>
        <begin position="526"/>
        <end position="583"/>
    </location>
</feature>
<dbReference type="VEuPathDB" id="FungiDB:ASPGLDRAFT_127517"/>
<dbReference type="InterPro" id="IPR024964">
    <property type="entry name" value="CTLH/CRA"/>
</dbReference>
<feature type="region of interest" description="Disordered" evidence="5">
    <location>
        <begin position="905"/>
        <end position="928"/>
    </location>
</feature>
<feature type="region of interest" description="Disordered" evidence="5">
    <location>
        <begin position="1036"/>
        <end position="1161"/>
    </location>
</feature>
<dbReference type="Pfam" id="PF00622">
    <property type="entry name" value="SPRY"/>
    <property type="match status" value="1"/>
</dbReference>
<dbReference type="InterPro" id="IPR050618">
    <property type="entry name" value="Ubq-SigPath_Reg"/>
</dbReference>
<feature type="compositionally biased region" description="Basic and acidic residues" evidence="5">
    <location>
        <begin position="911"/>
        <end position="928"/>
    </location>
</feature>
<evidence type="ECO:0000256" key="2">
    <source>
        <dbReference type="ARBA" id="ARBA00017917"/>
    </source>
</evidence>
<comment type="function">
    <text evidence="1">Involved in the proteasome-dependent degradation of fructose-1,6-bisphosphatase.</text>
</comment>
<evidence type="ECO:0000256" key="3">
    <source>
        <dbReference type="ARBA" id="ARBA00018741"/>
    </source>
</evidence>
<evidence type="ECO:0000259" key="6">
    <source>
        <dbReference type="PROSITE" id="PS50188"/>
    </source>
</evidence>
<dbReference type="Proteomes" id="UP000184300">
    <property type="component" value="Unassembled WGS sequence"/>
</dbReference>
<feature type="region of interest" description="Disordered" evidence="5">
    <location>
        <begin position="1"/>
        <end position="38"/>
    </location>
</feature>
<dbReference type="PROSITE" id="PS50897">
    <property type="entry name" value="CTLH"/>
    <property type="match status" value="1"/>
</dbReference>
<sequence length="1467" mass="162216">MPSSPPEATSLSAGGSRAAPPTITTATPSPLSNPPPSYFLSSNLRRLSYASVLSGAATAPENTTTDRLSWDPPDNHRHHRLYLPPPFRHQLQDHNHNHLQNPFSDGQTPFSPLLLNADMQMNSAAWRSGTTATYSSNNNTTTTTEHPLPPYSRKFVSYPQYNNYNNTFLHGPGSLHDPFNPAPFFTPSYLRNSSYAARLQSDHRARIASGENDDIPLPSNPFSTLSSSSSSASSHANLPRIAPSHRGMTHEVIEREPPSIDDHIPPLPTRWSETDKYPTLEMMHGGLELRYTGPLNKHEHEAAAARTDYPMPPQCGIYYFEVTILSKPKDGMIGIGFSGGKASNERLPGWETDSWAYHGDDGKSFFGENQGQGRPYGPTFGVNDTVGCGVNFATGCAFFTKNGVFLGNAFRELKNMKLYPSVGMKKHPTVHLISNFGQQPFMFDIDGMVKREKAAVYSDISRTSTANLRPSLGEDALLHELVAQFLAHDGYIETARAFAEEVAAETAALNGHGDPLKKYEVEEDLEAINRQKIRAAILDGDIDKALKYTNAYYPKVLEDYPHIQFKLRCRKFLEMMRQSNDLSMAAAAKRSKSASNGVSDGNAVYGQEMEVDDQTQDGDGWEADGMDTDDPEAAAKFQTLLTEAVQYGQQLRMDYPTDERGGNKKMLDDIFSLVAYPDPRRSVHGHYLDPAGRVVVAEELNSVILVSLGKASSAALERVYQQTEALVNEVSDEGGAGAFINKFVRAMEYKYEHHHPINNGGIIRCCCGQPECAFLRENQLALEAVEKNLETAARLGQALLHRHESYIAEAEEDRRRLLDSIDALERERRQVQTENARMIQENRSLVEQLDALNNTVADSDAHVNSLAVALENTEAELRTVSASAARAAELEAQLNRMEIEQSRLQDSLMSAREDEKSASTRWKKADSTMRELHEQVERLEKEAREGRESHADLVQRMERQRTVERELDGAAGRLKGAAPVHQHVGRQPHQTSVVSRFVRDILQDNANLQIGVMELRDMLESSNQEVQNLRDQVLSHHPLNHDEGDGEERRPSSESQPAVGKRLSQELDGPRVSPEYHIHHHYHPPSSTPKKEKPKLSRRLTKKRRSLGNPALMHSARQPSVSSTSTILSQTSVSIPPSSHRWSAHSSATESLASSPTSGCHNRPTSIFDRMERGFDSSQPTSPELSPMFKGVARQGRTLDLPFREDSFGRAIEDELANLDALNDHCTTVPAIPEEGEDYLQENGNQRPVTPDMYLRRRRGSHDSFLSVAGMDIHTPSRRRSRTGGPGPIPIAGIHRRNFSSGEVYSTPPVIATTTVTADREAPSKNPHSPRSLLASVCRSQGQSQETENTPAARTSPSRKPSITRRVGGWVRGRWGTAPVAAPAPRPSETASQTQPPSSSPAVDALTRNQNKAKAEHVPAPDAAFRFRHPGVNQKGPIMGFRPSPHPPISVHAEAVDEGALRESLAE</sequence>
<dbReference type="Gene3D" id="2.60.120.920">
    <property type="match status" value="1"/>
</dbReference>
<dbReference type="PROSITE" id="PS50188">
    <property type="entry name" value="B302_SPRY"/>
    <property type="match status" value="1"/>
</dbReference>
<feature type="compositionally biased region" description="Polar residues" evidence="5">
    <location>
        <begin position="1"/>
        <end position="13"/>
    </location>
</feature>